<keyword evidence="2 5" id="KW-0132">Cell division</keyword>
<dbReference type="InterPro" id="IPR050696">
    <property type="entry name" value="FtsA/MreB"/>
</dbReference>
<evidence type="ECO:0000313" key="9">
    <source>
        <dbReference type="Proteomes" id="UP000185783"/>
    </source>
</evidence>
<accession>A0A1U7JL23</accession>
<reference evidence="8 9" key="1">
    <citation type="submission" date="2016-03" db="EMBL/GenBank/DDBJ databases">
        <title>Genome sequence of Nesiotobacter sp. nov., a moderately halophilic alphaproteobacterium isolated from the Yellow Sea, China.</title>
        <authorList>
            <person name="Zhang G."/>
            <person name="Zhang R."/>
        </authorList>
    </citation>
    <scope>NUCLEOTIDE SEQUENCE [LARGE SCALE GENOMIC DNA]</scope>
    <source>
        <strain evidence="8 9">WB1-6</strain>
    </source>
</reference>
<keyword evidence="1 5" id="KW-1003">Cell membrane</keyword>
<evidence type="ECO:0000256" key="3">
    <source>
        <dbReference type="ARBA" id="ARBA00023136"/>
    </source>
</evidence>
<name>A0A1U7JL23_9HYPH</name>
<organism evidence="8 9">
    <name type="scientific">Pseudovibrio exalbescens</name>
    <dbReference type="NCBI Taxonomy" id="197461"/>
    <lineage>
        <taxon>Bacteria</taxon>
        <taxon>Pseudomonadati</taxon>
        <taxon>Pseudomonadota</taxon>
        <taxon>Alphaproteobacteria</taxon>
        <taxon>Hyphomicrobiales</taxon>
        <taxon>Stappiaceae</taxon>
        <taxon>Pseudovibrio</taxon>
    </lineage>
</organism>
<evidence type="ECO:0000259" key="7">
    <source>
        <dbReference type="SMART" id="SM00842"/>
    </source>
</evidence>
<dbReference type="HAMAP" id="MF_02033">
    <property type="entry name" value="FtsA"/>
    <property type="match status" value="1"/>
</dbReference>
<sequence length="440" mass="47239">MSTSKKVIYLPRKRPLPSRRAAVVSVLDVGSSKICCLIAKLTPNEDGELLPGRTHSVELLGYGHQRSRGIKSGVVVDLDQAEQAIRRAVDSAERMSGVMVESLLATVTCGRLQSEIFSASVPLSSESVTEADIQRVLTAGSTHTATDGRAVMHALPISYGLDGNRGIRDPRGMMGRKLGVDMQVVTAEVPPVRNLELCINRGHLNVENLVATPYASGLSTLVGDETELGVACIDMGGGTTTISIFVDGQMVHLDAIAVGGNHVTMDIARALSTRMQDAERIKTLHGSALPSAVDDRDFISVPPVDQEGDLPTQIPRAMLTRVIRPRVEEILELIQDRLVASGFAGRVGKRVVLTGGASQLTGLSETARRILGRNVRLGRPLGIANMPDVAKGPAFSAACGLLIYPQVAQIEQFEPRAQRGKWLGTGNYFARVGQWLRESF</sequence>
<proteinExistence type="inferred from homology"/>
<comment type="caution">
    <text evidence="8">The sequence shown here is derived from an EMBL/GenBank/DDBJ whole genome shotgun (WGS) entry which is preliminary data.</text>
</comment>
<comment type="similarity">
    <text evidence="5 6">Belongs to the FtsA/MreB family.</text>
</comment>
<dbReference type="SUPFAM" id="SSF53067">
    <property type="entry name" value="Actin-like ATPase domain"/>
    <property type="match status" value="2"/>
</dbReference>
<evidence type="ECO:0000256" key="6">
    <source>
        <dbReference type="PIRNR" id="PIRNR003101"/>
    </source>
</evidence>
<dbReference type="Pfam" id="PF02491">
    <property type="entry name" value="SHS2_FTSA"/>
    <property type="match status" value="1"/>
</dbReference>
<dbReference type="NCBIfam" id="TIGR01174">
    <property type="entry name" value="ftsA"/>
    <property type="match status" value="1"/>
</dbReference>
<dbReference type="STRING" id="197461.A3843_03450"/>
<comment type="function">
    <text evidence="5 6">Cell division protein that is involved in the assembly of the Z ring. May serve as a membrane anchor for the Z ring.</text>
</comment>
<gene>
    <name evidence="5" type="primary">ftsA</name>
    <name evidence="8" type="ORF">A3843_03450</name>
</gene>
<keyword evidence="9" id="KW-1185">Reference proteome</keyword>
<dbReference type="CDD" id="cd24048">
    <property type="entry name" value="ASKHA_NBD_FtsA"/>
    <property type="match status" value="1"/>
</dbReference>
<evidence type="ECO:0000256" key="5">
    <source>
        <dbReference type="HAMAP-Rule" id="MF_02033"/>
    </source>
</evidence>
<dbReference type="PIRSF" id="PIRSF003101">
    <property type="entry name" value="FtsA"/>
    <property type="match status" value="1"/>
</dbReference>
<dbReference type="GO" id="GO:0009898">
    <property type="term" value="C:cytoplasmic side of plasma membrane"/>
    <property type="evidence" value="ECO:0007669"/>
    <property type="project" value="UniProtKB-UniRule"/>
</dbReference>
<dbReference type="RefSeq" id="WP_036487963.1">
    <property type="nucleotide sequence ID" value="NZ_LVVZ01000005.1"/>
</dbReference>
<feature type="domain" description="SHS2" evidence="7">
    <location>
        <begin position="24"/>
        <end position="220"/>
    </location>
</feature>
<evidence type="ECO:0000256" key="4">
    <source>
        <dbReference type="ARBA" id="ARBA00023306"/>
    </source>
</evidence>
<evidence type="ECO:0000256" key="2">
    <source>
        <dbReference type="ARBA" id="ARBA00022618"/>
    </source>
</evidence>
<dbReference type="Gene3D" id="3.30.420.40">
    <property type="match status" value="1"/>
</dbReference>
<keyword evidence="4 5" id="KW-0131">Cell cycle</keyword>
<protein>
    <recommendedName>
        <fullName evidence="5 6">Cell division protein FtsA</fullName>
    </recommendedName>
</protein>
<dbReference type="GO" id="GO:0043093">
    <property type="term" value="P:FtsZ-dependent cytokinesis"/>
    <property type="evidence" value="ECO:0007669"/>
    <property type="project" value="UniProtKB-UniRule"/>
</dbReference>
<keyword evidence="3 5" id="KW-0472">Membrane</keyword>
<dbReference type="PANTHER" id="PTHR32432">
    <property type="entry name" value="CELL DIVISION PROTEIN FTSA-RELATED"/>
    <property type="match status" value="1"/>
</dbReference>
<dbReference type="PANTHER" id="PTHR32432:SF4">
    <property type="entry name" value="CELL DIVISION PROTEIN FTSA"/>
    <property type="match status" value="1"/>
</dbReference>
<dbReference type="Gene3D" id="3.30.1490.110">
    <property type="match status" value="1"/>
</dbReference>
<dbReference type="Pfam" id="PF14450">
    <property type="entry name" value="FtsA"/>
    <property type="match status" value="1"/>
</dbReference>
<dbReference type="EMBL" id="LVVZ01000005">
    <property type="protein sequence ID" value="OKL45392.1"/>
    <property type="molecule type" value="Genomic_DNA"/>
</dbReference>
<dbReference type="InterPro" id="IPR020823">
    <property type="entry name" value="Cell_div_FtsA"/>
</dbReference>
<evidence type="ECO:0000313" key="8">
    <source>
        <dbReference type="EMBL" id="OKL45392.1"/>
    </source>
</evidence>
<comment type="subcellular location">
    <subcellularLocation>
        <location evidence="5">Cell membrane</location>
        <topology evidence="5">Peripheral membrane protein</topology>
        <orientation evidence="5">Cytoplasmic side</orientation>
    </subcellularLocation>
    <text evidence="5">Localizes to the Z ring in an FtsZ-dependent manner. Targeted to the membrane through a conserved C-terminal amphipathic helix.</text>
</comment>
<dbReference type="InterPro" id="IPR043129">
    <property type="entry name" value="ATPase_NBD"/>
</dbReference>
<dbReference type="SMART" id="SM00842">
    <property type="entry name" value="FtsA"/>
    <property type="match status" value="1"/>
</dbReference>
<dbReference type="GO" id="GO:0032153">
    <property type="term" value="C:cell division site"/>
    <property type="evidence" value="ECO:0007669"/>
    <property type="project" value="UniProtKB-UniRule"/>
</dbReference>
<dbReference type="AlphaFoldDB" id="A0A1U7JL23"/>
<evidence type="ECO:0000256" key="1">
    <source>
        <dbReference type="ARBA" id="ARBA00022475"/>
    </source>
</evidence>
<comment type="subunit">
    <text evidence="5">Self-interacts. Interacts with FtsZ.</text>
</comment>
<dbReference type="Proteomes" id="UP000185783">
    <property type="component" value="Unassembled WGS sequence"/>
</dbReference>
<dbReference type="InterPro" id="IPR003494">
    <property type="entry name" value="SHS2_FtsA"/>
</dbReference>